<feature type="chain" id="PRO_5045694981" description="ABC transporter" evidence="2">
    <location>
        <begin position="31"/>
        <end position="200"/>
    </location>
</feature>
<evidence type="ECO:0000313" key="3">
    <source>
        <dbReference type="EMBL" id="MFF8277610.1"/>
    </source>
</evidence>
<dbReference type="EMBL" id="JBIBSM010000007">
    <property type="protein sequence ID" value="MFF8277610.1"/>
    <property type="molecule type" value="Genomic_DNA"/>
</dbReference>
<dbReference type="Proteomes" id="UP001603013">
    <property type="component" value="Unassembled WGS sequence"/>
</dbReference>
<evidence type="ECO:0008006" key="5">
    <source>
        <dbReference type="Google" id="ProtNLM"/>
    </source>
</evidence>
<sequence>MNGLPLYARSRALPTALAALLGTAAAAAWAAAWLQGRPDFDHTARVPVVVLGPLLAASVVGTSLYAPSDELDRTSALRWPLRRAAHVLALTALAGALLRLAVPGHPEAFGGPAIVRNTLGSVGVTAAAAAIVGARLSWLPVTVYLGSVYLTAPSAPGGAAAVWAWPMQPGPQVSAWAVAVGAFAAGTALLATRGARPVRQ</sequence>
<keyword evidence="2" id="KW-0732">Signal</keyword>
<keyword evidence="1" id="KW-0472">Membrane</keyword>
<feature type="transmembrane region" description="Helical" evidence="1">
    <location>
        <begin position="46"/>
        <end position="65"/>
    </location>
</feature>
<protein>
    <recommendedName>
        <fullName evidence="5">ABC transporter</fullName>
    </recommendedName>
</protein>
<name>A0ABW6YCR4_9ACTN</name>
<feature type="transmembrane region" description="Helical" evidence="1">
    <location>
        <begin position="173"/>
        <end position="192"/>
    </location>
</feature>
<feature type="transmembrane region" description="Helical" evidence="1">
    <location>
        <begin position="114"/>
        <end position="134"/>
    </location>
</feature>
<keyword evidence="1" id="KW-0812">Transmembrane</keyword>
<feature type="transmembrane region" description="Helical" evidence="1">
    <location>
        <begin position="141"/>
        <end position="167"/>
    </location>
</feature>
<keyword evidence="1" id="KW-1133">Transmembrane helix</keyword>
<evidence type="ECO:0000256" key="2">
    <source>
        <dbReference type="SAM" id="SignalP"/>
    </source>
</evidence>
<evidence type="ECO:0000313" key="4">
    <source>
        <dbReference type="Proteomes" id="UP001603013"/>
    </source>
</evidence>
<gene>
    <name evidence="3" type="ORF">ACF05T_16090</name>
</gene>
<organism evidence="3 4">
    <name type="scientific">Streptomyces lateritius</name>
    <dbReference type="NCBI Taxonomy" id="67313"/>
    <lineage>
        <taxon>Bacteria</taxon>
        <taxon>Bacillati</taxon>
        <taxon>Actinomycetota</taxon>
        <taxon>Actinomycetes</taxon>
        <taxon>Kitasatosporales</taxon>
        <taxon>Streptomycetaceae</taxon>
        <taxon>Streptomyces</taxon>
    </lineage>
</organism>
<feature type="signal peptide" evidence="2">
    <location>
        <begin position="1"/>
        <end position="30"/>
    </location>
</feature>
<comment type="caution">
    <text evidence="3">The sequence shown here is derived from an EMBL/GenBank/DDBJ whole genome shotgun (WGS) entry which is preliminary data.</text>
</comment>
<accession>A0ABW6YCR4</accession>
<dbReference type="RefSeq" id="WP_391934877.1">
    <property type="nucleotide sequence ID" value="NZ_JBIBSM010000007.1"/>
</dbReference>
<keyword evidence="4" id="KW-1185">Reference proteome</keyword>
<reference evidence="3 4" key="1">
    <citation type="submission" date="2024-10" db="EMBL/GenBank/DDBJ databases">
        <title>The Natural Products Discovery Center: Release of the First 8490 Sequenced Strains for Exploring Actinobacteria Biosynthetic Diversity.</title>
        <authorList>
            <person name="Kalkreuter E."/>
            <person name="Kautsar S.A."/>
            <person name="Yang D."/>
            <person name="Bader C.D."/>
            <person name="Teijaro C.N."/>
            <person name="Fluegel L."/>
            <person name="Davis C.M."/>
            <person name="Simpson J.R."/>
            <person name="Lauterbach L."/>
            <person name="Steele A.D."/>
            <person name="Gui C."/>
            <person name="Meng S."/>
            <person name="Li G."/>
            <person name="Viehrig K."/>
            <person name="Ye F."/>
            <person name="Su P."/>
            <person name="Kiefer A.F."/>
            <person name="Nichols A."/>
            <person name="Cepeda A.J."/>
            <person name="Yan W."/>
            <person name="Fan B."/>
            <person name="Jiang Y."/>
            <person name="Adhikari A."/>
            <person name="Zheng C.-J."/>
            <person name="Schuster L."/>
            <person name="Cowan T.M."/>
            <person name="Smanski M.J."/>
            <person name="Chevrette M.G."/>
            <person name="De Carvalho L.P.S."/>
            <person name="Shen B."/>
        </authorList>
    </citation>
    <scope>NUCLEOTIDE SEQUENCE [LARGE SCALE GENOMIC DNA]</scope>
    <source>
        <strain evidence="3 4">NPDC015755</strain>
    </source>
</reference>
<evidence type="ECO:0000256" key="1">
    <source>
        <dbReference type="SAM" id="Phobius"/>
    </source>
</evidence>
<proteinExistence type="predicted"/>
<feature type="transmembrane region" description="Helical" evidence="1">
    <location>
        <begin position="85"/>
        <end position="102"/>
    </location>
</feature>